<dbReference type="EMBL" id="JBHTAX010000008">
    <property type="protein sequence ID" value="MFC7193325.1"/>
    <property type="molecule type" value="Genomic_DNA"/>
</dbReference>
<dbReference type="RefSeq" id="WP_248911018.1">
    <property type="nucleotide sequence ID" value="NZ_JALLPK010000005.1"/>
</dbReference>
<dbReference type="AlphaFoldDB" id="A0ABD5YVH6"/>
<accession>A0ABD5YVH6</accession>
<reference evidence="1 2" key="1">
    <citation type="journal article" date="2019" name="Int. J. Syst. Evol. Microbiol.">
        <title>The Global Catalogue of Microorganisms (GCM) 10K type strain sequencing project: providing services to taxonomists for standard genome sequencing and annotation.</title>
        <authorList>
            <consortium name="The Broad Institute Genomics Platform"/>
            <consortium name="The Broad Institute Genome Sequencing Center for Infectious Disease"/>
            <person name="Wu L."/>
            <person name="Ma J."/>
        </authorList>
    </citation>
    <scope>NUCLEOTIDE SEQUENCE [LARGE SCALE GENOMIC DNA]</scope>
    <source>
        <strain evidence="1 2">RDMS1</strain>
    </source>
</reference>
<dbReference type="InterPro" id="IPR019546">
    <property type="entry name" value="TAT_signal_bac_arc"/>
</dbReference>
<protein>
    <submittedName>
        <fullName evidence="1">Twin-arginine translocation signal domain-containing protein</fullName>
    </submittedName>
</protein>
<dbReference type="NCBIfam" id="TIGR01409">
    <property type="entry name" value="TAT_signal_seq"/>
    <property type="match status" value="1"/>
</dbReference>
<sequence>MSKKEGFSRRGFIKNTAAIGTAGLFATTESASATGDYLCRIDSLDGIVRYEISTYGGAKLKNGPDAEEDDSYYYPSTGGSNGTWGTGQVHEGYADNWYHQGRIEGVEVWGRNRADSVKFTFENDNGQIDIDSSTRWSYKIHSSSSIWKTDNWESNDDDNGDWVSGVVNGGTDTYGFSGTIDDIYVYGDVDAHFDKFENLRG</sequence>
<gene>
    <name evidence="1" type="ORF">ACFQL7_28390</name>
</gene>
<evidence type="ECO:0000313" key="1">
    <source>
        <dbReference type="EMBL" id="MFC7193325.1"/>
    </source>
</evidence>
<proteinExistence type="predicted"/>
<dbReference type="InterPro" id="IPR006311">
    <property type="entry name" value="TAT_signal"/>
</dbReference>
<name>A0ABD5YVH6_9EURY</name>
<organism evidence="1 2">
    <name type="scientific">Halocatena marina</name>
    <dbReference type="NCBI Taxonomy" id="2934937"/>
    <lineage>
        <taxon>Archaea</taxon>
        <taxon>Methanobacteriati</taxon>
        <taxon>Methanobacteriota</taxon>
        <taxon>Stenosarchaea group</taxon>
        <taxon>Halobacteria</taxon>
        <taxon>Halobacteriales</taxon>
        <taxon>Natronomonadaceae</taxon>
        <taxon>Halocatena</taxon>
    </lineage>
</organism>
<keyword evidence="2" id="KW-1185">Reference proteome</keyword>
<dbReference type="PROSITE" id="PS51318">
    <property type="entry name" value="TAT"/>
    <property type="match status" value="1"/>
</dbReference>
<dbReference type="Proteomes" id="UP001596417">
    <property type="component" value="Unassembled WGS sequence"/>
</dbReference>
<evidence type="ECO:0000313" key="2">
    <source>
        <dbReference type="Proteomes" id="UP001596417"/>
    </source>
</evidence>
<comment type="caution">
    <text evidence="1">The sequence shown here is derived from an EMBL/GenBank/DDBJ whole genome shotgun (WGS) entry which is preliminary data.</text>
</comment>